<organism evidence="1 2">
    <name type="scientific">Melia azedarach</name>
    <name type="common">Chinaberry tree</name>
    <dbReference type="NCBI Taxonomy" id="155640"/>
    <lineage>
        <taxon>Eukaryota</taxon>
        <taxon>Viridiplantae</taxon>
        <taxon>Streptophyta</taxon>
        <taxon>Embryophyta</taxon>
        <taxon>Tracheophyta</taxon>
        <taxon>Spermatophyta</taxon>
        <taxon>Magnoliopsida</taxon>
        <taxon>eudicotyledons</taxon>
        <taxon>Gunneridae</taxon>
        <taxon>Pentapetalae</taxon>
        <taxon>rosids</taxon>
        <taxon>malvids</taxon>
        <taxon>Sapindales</taxon>
        <taxon>Meliaceae</taxon>
        <taxon>Melia</taxon>
    </lineage>
</organism>
<accession>A0ACC1XQK1</accession>
<proteinExistence type="predicted"/>
<protein>
    <submittedName>
        <fullName evidence="1">Trypsin inhibitor</fullName>
    </submittedName>
</protein>
<evidence type="ECO:0000313" key="2">
    <source>
        <dbReference type="Proteomes" id="UP001164539"/>
    </source>
</evidence>
<dbReference type="Proteomes" id="UP001164539">
    <property type="component" value="Chromosome 8"/>
</dbReference>
<keyword evidence="2" id="KW-1185">Reference proteome</keyword>
<name>A0ACC1XQK1_MELAZ</name>
<gene>
    <name evidence="1" type="ORF">OWV82_015751</name>
</gene>
<evidence type="ECO:0000313" key="1">
    <source>
        <dbReference type="EMBL" id="KAJ4713696.1"/>
    </source>
</evidence>
<comment type="caution">
    <text evidence="1">The sequence shown here is derived from an EMBL/GenBank/DDBJ whole genome shotgun (WGS) entry which is preliminary data.</text>
</comment>
<reference evidence="1 2" key="1">
    <citation type="journal article" date="2023" name="Science">
        <title>Complex scaffold remodeling in plant triterpene biosynthesis.</title>
        <authorList>
            <person name="De La Pena R."/>
            <person name="Hodgson H."/>
            <person name="Liu J.C."/>
            <person name="Stephenson M.J."/>
            <person name="Martin A.C."/>
            <person name="Owen C."/>
            <person name="Harkess A."/>
            <person name="Leebens-Mack J."/>
            <person name="Jimenez L.E."/>
            <person name="Osbourn A."/>
            <person name="Sattely E.S."/>
        </authorList>
    </citation>
    <scope>NUCLEOTIDE SEQUENCE [LARGE SCALE GENOMIC DNA]</scope>
    <source>
        <strain evidence="2">cv. JPN11</strain>
        <tissue evidence="1">Leaf</tissue>
    </source>
</reference>
<sequence length="219" mass="24268">MKPSQLVTLSFFFLLFFSNWLLGARSASHEPLFDTDGNKVESTLYYYVVSAIWGPGGGGLSLHSGRNSLCPLDVIQESSDFERGIRINFSPFDNSTVVRESTDLNIKFLTLITSCNEQPVWKVDNYDDSRGKWFISTGGAEGNPGAHTLQNWFKLERIGSNAGIYKIVHCPSVCESCVKLCNNVGISYVDGARRLVLVPDEEPALAVVLFLAKERSNYA</sequence>
<dbReference type="EMBL" id="CM051401">
    <property type="protein sequence ID" value="KAJ4713696.1"/>
    <property type="molecule type" value="Genomic_DNA"/>
</dbReference>